<feature type="chain" id="PRO_5040183162" description="Thaumatin-like protein" evidence="2">
    <location>
        <begin position="18"/>
        <end position="236"/>
    </location>
</feature>
<dbReference type="Gene3D" id="2.60.110.10">
    <property type="entry name" value="Thaumatin"/>
    <property type="match status" value="1"/>
</dbReference>
<dbReference type="PRINTS" id="PR00347">
    <property type="entry name" value="THAUMATIN"/>
</dbReference>
<feature type="signal peptide" evidence="2">
    <location>
        <begin position="1"/>
        <end position="17"/>
    </location>
</feature>
<dbReference type="CDD" id="cd09218">
    <property type="entry name" value="TLP-PA"/>
    <property type="match status" value="1"/>
</dbReference>
<feature type="disulfide bond" evidence="1">
    <location>
        <begin position="144"/>
        <end position="208"/>
    </location>
</feature>
<dbReference type="FunFam" id="2.60.110.10:FF:000004">
    <property type="entry name" value="THAUMATIN-LIKE PROTEIN 1"/>
    <property type="match status" value="1"/>
</dbReference>
<keyword evidence="1" id="KW-1015">Disulfide bond</keyword>
<dbReference type="InterPro" id="IPR037176">
    <property type="entry name" value="Osmotin/thaumatin-like_sf"/>
</dbReference>
<evidence type="ECO:0000313" key="3">
    <source>
        <dbReference type="EMBL" id="CAH0545826.1"/>
    </source>
</evidence>
<dbReference type="AlphaFoldDB" id="A0A9P0APX6"/>
<keyword evidence="4" id="KW-1185">Reference proteome</keyword>
<protein>
    <recommendedName>
        <fullName evidence="5">Thaumatin-like protein</fullName>
    </recommendedName>
</protein>
<feature type="disulfide bond" evidence="1">
    <location>
        <begin position="86"/>
        <end position="91"/>
    </location>
</feature>
<dbReference type="PROSITE" id="PS51367">
    <property type="entry name" value="THAUMATIN_2"/>
    <property type="match status" value="1"/>
</dbReference>
<dbReference type="PIRSF" id="PIRSF002703">
    <property type="entry name" value="Thaumatin"/>
    <property type="match status" value="1"/>
</dbReference>
<dbReference type="OrthoDB" id="430315at2759"/>
<feature type="disulfide bond" evidence="1">
    <location>
        <begin position="139"/>
        <end position="225"/>
    </location>
</feature>
<dbReference type="InterPro" id="IPR001938">
    <property type="entry name" value="Thaumatin"/>
</dbReference>
<evidence type="ECO:0008006" key="5">
    <source>
        <dbReference type="Google" id="ProtNLM"/>
    </source>
</evidence>
<sequence>MLFATFVSCVLIGSTLAVQFDITNKDGGEIWVGIQGNSGKAALENGGFKLGQGQTRSVQAPNDWAGRFWSRQWCDSGNGQCVVGNCNGVECQGRGGNPPVTLIEITLAGWGGQDFYDISLVDGYSCPATITPIGGQGKCRALKCLARINDQCPNDLKVNTQHGVLGCKSACLRFNTDQYCCRGAYGTKETCKTDQWAVNSAKFFKQQCPDAYSYAYDDDTSTFTCKAQKYALTFGG</sequence>
<feature type="disulfide bond" evidence="1">
    <location>
        <begin position="181"/>
        <end position="191"/>
    </location>
</feature>
<gene>
    <name evidence="3" type="ORF">MELIAE_LOCUS126</name>
</gene>
<feature type="disulfide bond" evidence="1">
    <location>
        <begin position="171"/>
        <end position="180"/>
    </location>
</feature>
<dbReference type="Proteomes" id="UP001154078">
    <property type="component" value="Chromosome 1"/>
</dbReference>
<keyword evidence="2" id="KW-0732">Signal</keyword>
<dbReference type="PANTHER" id="PTHR31048">
    <property type="entry name" value="OS03G0233200 PROTEIN"/>
    <property type="match status" value="1"/>
</dbReference>
<proteinExistence type="predicted"/>
<accession>A0A9P0APX6</accession>
<feature type="disulfide bond" evidence="1">
    <location>
        <begin position="152"/>
        <end position="167"/>
    </location>
</feature>
<dbReference type="SUPFAM" id="SSF49870">
    <property type="entry name" value="Osmotin, thaumatin-like protein"/>
    <property type="match status" value="1"/>
</dbReference>
<evidence type="ECO:0000313" key="4">
    <source>
        <dbReference type="Proteomes" id="UP001154078"/>
    </source>
</evidence>
<reference evidence="3" key="1">
    <citation type="submission" date="2021-12" db="EMBL/GenBank/DDBJ databases">
        <authorList>
            <person name="King R."/>
        </authorList>
    </citation>
    <scope>NUCLEOTIDE SEQUENCE</scope>
</reference>
<evidence type="ECO:0000256" key="1">
    <source>
        <dbReference type="PIRSR" id="PIRSR002703-1"/>
    </source>
</evidence>
<evidence type="ECO:0000256" key="2">
    <source>
        <dbReference type="SAM" id="SignalP"/>
    </source>
</evidence>
<name>A0A9P0APX6_BRAAE</name>
<dbReference type="SMART" id="SM00205">
    <property type="entry name" value="THN"/>
    <property type="match status" value="1"/>
</dbReference>
<dbReference type="Pfam" id="PF00314">
    <property type="entry name" value="Thaumatin"/>
    <property type="match status" value="1"/>
</dbReference>
<organism evidence="3 4">
    <name type="scientific">Brassicogethes aeneus</name>
    <name type="common">Rape pollen beetle</name>
    <name type="synonym">Meligethes aeneus</name>
    <dbReference type="NCBI Taxonomy" id="1431903"/>
    <lineage>
        <taxon>Eukaryota</taxon>
        <taxon>Metazoa</taxon>
        <taxon>Ecdysozoa</taxon>
        <taxon>Arthropoda</taxon>
        <taxon>Hexapoda</taxon>
        <taxon>Insecta</taxon>
        <taxon>Pterygota</taxon>
        <taxon>Neoptera</taxon>
        <taxon>Endopterygota</taxon>
        <taxon>Coleoptera</taxon>
        <taxon>Polyphaga</taxon>
        <taxon>Cucujiformia</taxon>
        <taxon>Nitidulidae</taxon>
        <taxon>Meligethinae</taxon>
        <taxon>Brassicogethes</taxon>
    </lineage>
</organism>
<feature type="disulfide bond" evidence="1">
    <location>
        <begin position="74"/>
        <end position="81"/>
    </location>
</feature>
<dbReference type="EMBL" id="OV121132">
    <property type="protein sequence ID" value="CAH0545826.1"/>
    <property type="molecule type" value="Genomic_DNA"/>
</dbReference>